<comment type="caution">
    <text evidence="2">The sequence shown here is derived from an EMBL/GenBank/DDBJ whole genome shotgun (WGS) entry which is preliminary data.</text>
</comment>
<evidence type="ECO:0000313" key="2">
    <source>
        <dbReference type="EMBL" id="MBJ6726657.1"/>
    </source>
</evidence>
<keyword evidence="3" id="KW-1185">Reference proteome</keyword>
<reference evidence="2" key="1">
    <citation type="submission" date="2020-12" db="EMBL/GenBank/DDBJ databases">
        <title>Geomonas sp. Red875, isolated from river sediment.</title>
        <authorList>
            <person name="Xu Z."/>
            <person name="Zhang Z."/>
            <person name="Masuda Y."/>
            <person name="Itoh H."/>
            <person name="Senoo K."/>
        </authorList>
    </citation>
    <scope>NUCLEOTIDE SEQUENCE</scope>
    <source>
        <strain evidence="2">Red875</strain>
    </source>
</reference>
<feature type="region of interest" description="Disordered" evidence="1">
    <location>
        <begin position="1"/>
        <end position="29"/>
    </location>
</feature>
<gene>
    <name evidence="2" type="ORF">JFN93_18250</name>
</gene>
<proteinExistence type="predicted"/>
<accession>A0A8J7M117</accession>
<dbReference type="AlphaFoldDB" id="A0A8J7M117"/>
<evidence type="ECO:0000313" key="3">
    <source>
        <dbReference type="Proteomes" id="UP000636888"/>
    </source>
</evidence>
<dbReference type="EMBL" id="JAEMHM010000016">
    <property type="protein sequence ID" value="MBJ6726657.1"/>
    <property type="molecule type" value="Genomic_DNA"/>
</dbReference>
<protein>
    <submittedName>
        <fullName evidence="2">Uncharacterized protein</fullName>
    </submittedName>
</protein>
<dbReference type="Proteomes" id="UP000636888">
    <property type="component" value="Unassembled WGS sequence"/>
</dbReference>
<sequence>MSKVEPRRSAGTANEQRDPAAPQRDWERGVERVTRHFEGLDPEQRSAVADLTAKLKRVKAQMQQIAEQGDGADQCADCQGACCAKGRYHFTAADLLAYLVDVVPLFAPRFDNGMCPFLGDAGCLIPAPYRPFNCITFNCDRIEGRLPAPEVARFYQLERELRDLYRTLRSRFDESFMSRSILEL</sequence>
<evidence type="ECO:0000256" key="1">
    <source>
        <dbReference type="SAM" id="MobiDB-lite"/>
    </source>
</evidence>
<name>A0A8J7M117_9BACT</name>
<dbReference type="RefSeq" id="WP_199385572.1">
    <property type="nucleotide sequence ID" value="NZ_JAEMHM010000016.1"/>
</dbReference>
<organism evidence="2 3">
    <name type="scientific">Geomesophilobacter sediminis</name>
    <dbReference type="NCBI Taxonomy" id="2798584"/>
    <lineage>
        <taxon>Bacteria</taxon>
        <taxon>Pseudomonadati</taxon>
        <taxon>Thermodesulfobacteriota</taxon>
        <taxon>Desulfuromonadia</taxon>
        <taxon>Geobacterales</taxon>
        <taxon>Geobacteraceae</taxon>
        <taxon>Geomesophilobacter</taxon>
    </lineage>
</organism>